<feature type="domain" description="PA14" evidence="3">
    <location>
        <begin position="160"/>
        <end position="303"/>
    </location>
</feature>
<keyword evidence="5" id="KW-1185">Reference proteome</keyword>
<protein>
    <recommendedName>
        <fullName evidence="3">PA14 domain-containing protein</fullName>
    </recommendedName>
</protein>
<evidence type="ECO:0000256" key="2">
    <source>
        <dbReference type="SAM" id="Phobius"/>
    </source>
</evidence>
<dbReference type="Proteomes" id="UP001180536">
    <property type="component" value="Unassembled WGS sequence"/>
</dbReference>
<dbReference type="PROSITE" id="PS51820">
    <property type="entry name" value="PA14"/>
    <property type="match status" value="1"/>
</dbReference>
<feature type="region of interest" description="Disordered" evidence="1">
    <location>
        <begin position="50"/>
        <end position="88"/>
    </location>
</feature>
<comment type="caution">
    <text evidence="4">The sequence shown here is derived from an EMBL/GenBank/DDBJ whole genome shotgun (WGS) entry which is preliminary data.</text>
</comment>
<dbReference type="Pfam" id="PF07691">
    <property type="entry name" value="PA14"/>
    <property type="match status" value="1"/>
</dbReference>
<feature type="compositionally biased region" description="Pro residues" evidence="1">
    <location>
        <begin position="109"/>
        <end position="139"/>
    </location>
</feature>
<dbReference type="Gene3D" id="3.90.182.10">
    <property type="entry name" value="Toxin - Anthrax Protective Antigen,domain 1"/>
    <property type="match status" value="1"/>
</dbReference>
<evidence type="ECO:0000256" key="1">
    <source>
        <dbReference type="SAM" id="MobiDB-lite"/>
    </source>
</evidence>
<sequence length="315" mass="34350">MTWTPPNPDTPEAESKSRRLWPRGFNGYALIIAVVFHLLILVAVLSWRAKAPPPKKPRSTDVSVVLQKDPPKPEPLMPPSKMPDLQPPNLPAIPELPVIEVSKVEAAPQAPPPPPPPPTVAPAPPPPVAPPVAPPPPAPAASSAKVFEECEEGSDRKMVADVFRLRPGFKTVRDMRRGNKPIKTVCLTQLDVTPRKFNDGFPGLDLVEWFGLDIRFTVNIPEDGTWELMLLSDDGAILTVDGVEVINNDGIHAPEPAMATVKMAKGPRDFRVRYFQGPAPDLALMLAWRKPGVADFQYIPRRLLGRPAATASPTP</sequence>
<evidence type="ECO:0000259" key="3">
    <source>
        <dbReference type="PROSITE" id="PS51820"/>
    </source>
</evidence>
<accession>A0ABU1ZF78</accession>
<dbReference type="RefSeq" id="WP_310348873.1">
    <property type="nucleotide sequence ID" value="NZ_JAVDXQ010000008.1"/>
</dbReference>
<keyword evidence="2" id="KW-1133">Transmembrane helix</keyword>
<gene>
    <name evidence="4" type="ORF">J2X16_004661</name>
</gene>
<organism evidence="4 5">
    <name type="scientific">Pelomonas aquatica</name>
    <dbReference type="NCBI Taxonomy" id="431058"/>
    <lineage>
        <taxon>Bacteria</taxon>
        <taxon>Pseudomonadati</taxon>
        <taxon>Pseudomonadota</taxon>
        <taxon>Betaproteobacteria</taxon>
        <taxon>Burkholderiales</taxon>
        <taxon>Sphaerotilaceae</taxon>
        <taxon>Roseateles</taxon>
    </lineage>
</organism>
<dbReference type="InterPro" id="IPR037524">
    <property type="entry name" value="PA14/GLEYA"/>
</dbReference>
<dbReference type="SMART" id="SM00758">
    <property type="entry name" value="PA14"/>
    <property type="match status" value="1"/>
</dbReference>
<feature type="compositionally biased region" description="Pro residues" evidence="1">
    <location>
        <begin position="73"/>
        <end position="88"/>
    </location>
</feature>
<reference evidence="4 5" key="1">
    <citation type="submission" date="2023-07" db="EMBL/GenBank/DDBJ databases">
        <title>Sorghum-associated microbial communities from plants grown in Nebraska, USA.</title>
        <authorList>
            <person name="Schachtman D."/>
        </authorList>
    </citation>
    <scope>NUCLEOTIDE SEQUENCE [LARGE SCALE GENOMIC DNA]</scope>
    <source>
        <strain evidence="4 5">BE310</strain>
    </source>
</reference>
<feature type="region of interest" description="Disordered" evidence="1">
    <location>
        <begin position="105"/>
        <end position="145"/>
    </location>
</feature>
<proteinExistence type="predicted"/>
<dbReference type="SUPFAM" id="SSF56988">
    <property type="entry name" value="Anthrax protective antigen"/>
    <property type="match status" value="1"/>
</dbReference>
<name>A0ABU1ZF78_9BURK</name>
<keyword evidence="2" id="KW-0812">Transmembrane</keyword>
<feature type="transmembrane region" description="Helical" evidence="2">
    <location>
        <begin position="25"/>
        <end position="47"/>
    </location>
</feature>
<evidence type="ECO:0000313" key="4">
    <source>
        <dbReference type="EMBL" id="MDR7299291.1"/>
    </source>
</evidence>
<keyword evidence="2" id="KW-0472">Membrane</keyword>
<dbReference type="InterPro" id="IPR011658">
    <property type="entry name" value="PA14_dom"/>
</dbReference>
<dbReference type="EMBL" id="JAVDXQ010000008">
    <property type="protein sequence ID" value="MDR7299291.1"/>
    <property type="molecule type" value="Genomic_DNA"/>
</dbReference>
<evidence type="ECO:0000313" key="5">
    <source>
        <dbReference type="Proteomes" id="UP001180536"/>
    </source>
</evidence>